<dbReference type="GO" id="GO:0005634">
    <property type="term" value="C:nucleus"/>
    <property type="evidence" value="ECO:0007669"/>
    <property type="project" value="TreeGrafter"/>
</dbReference>
<dbReference type="RefSeq" id="XP_005752947.1">
    <property type="nucleotide sequence ID" value="XM_005752890.1"/>
</dbReference>
<dbReference type="AlphaFoldDB" id="A0A9Y3S997"/>
<feature type="compositionally biased region" description="Polar residues" evidence="1">
    <location>
        <begin position="161"/>
        <end position="174"/>
    </location>
</feature>
<sequence>MQALESFEEQLAEQIALHHNLYDPGHKYYKNPHVSIKSWQEIAAALQTEPDKCREKWKQLRDRYVRAKKKFNSKSSQPARPARTPPLLKSLSWLDGYVKHRNAVTRYTIESPEDFSSSPAGPAQVLEDMANPYPDKSQSSAAASPGPSPHNSSQGGEIQLMESTLPSPSRSEGSPTRRCITPTPQSRPNKRKEHDEDHATTSIKDLLTDCSKMAALRDMCAVQGDELDESHYFGIVVAKGLRTLPDKMRADAMAQVMVLLSNFRQQAFELQTTNDNKKT</sequence>
<dbReference type="PROSITE" id="PS51029">
    <property type="entry name" value="MADF"/>
    <property type="match status" value="1"/>
</dbReference>
<evidence type="ECO:0000313" key="3">
    <source>
        <dbReference type="Proteomes" id="UP000695023"/>
    </source>
</evidence>
<organism evidence="3 4">
    <name type="scientific">Pundamilia nyererei</name>
    <dbReference type="NCBI Taxonomy" id="303518"/>
    <lineage>
        <taxon>Eukaryota</taxon>
        <taxon>Metazoa</taxon>
        <taxon>Chordata</taxon>
        <taxon>Craniata</taxon>
        <taxon>Vertebrata</taxon>
        <taxon>Euteleostomi</taxon>
        <taxon>Actinopterygii</taxon>
        <taxon>Neopterygii</taxon>
        <taxon>Teleostei</taxon>
        <taxon>Neoteleostei</taxon>
        <taxon>Acanthomorphata</taxon>
        <taxon>Ovalentaria</taxon>
        <taxon>Cichlomorphae</taxon>
        <taxon>Cichliformes</taxon>
        <taxon>Cichlidae</taxon>
        <taxon>African cichlids</taxon>
        <taxon>Pseudocrenilabrinae</taxon>
        <taxon>Haplochromini</taxon>
        <taxon>Pundamilia</taxon>
    </lineage>
</organism>
<feature type="compositionally biased region" description="Low complexity" evidence="1">
    <location>
        <begin position="137"/>
        <end position="153"/>
    </location>
</feature>
<dbReference type="GO" id="GO:0005667">
    <property type="term" value="C:transcription regulator complex"/>
    <property type="evidence" value="ECO:0007669"/>
    <property type="project" value="TreeGrafter"/>
</dbReference>
<gene>
    <name evidence="4" type="primary">LOC102197841</name>
</gene>
<dbReference type="Proteomes" id="UP000695023">
    <property type="component" value="Unplaced"/>
</dbReference>
<evidence type="ECO:0000259" key="2">
    <source>
        <dbReference type="PROSITE" id="PS51029"/>
    </source>
</evidence>
<name>A0A9Y3S997_9CICH</name>
<dbReference type="PANTHER" id="PTHR12243:SF67">
    <property type="entry name" value="COREPRESSOR OF PANGOLIN, ISOFORM A-RELATED"/>
    <property type="match status" value="1"/>
</dbReference>
<proteinExistence type="predicted"/>
<reference evidence="4" key="1">
    <citation type="submission" date="2025-08" db="UniProtKB">
        <authorList>
            <consortium name="RefSeq"/>
        </authorList>
    </citation>
    <scope>IDENTIFICATION</scope>
</reference>
<feature type="domain" description="MADF" evidence="2">
    <location>
        <begin position="10"/>
        <end position="99"/>
    </location>
</feature>
<dbReference type="GO" id="GO:0006357">
    <property type="term" value="P:regulation of transcription by RNA polymerase II"/>
    <property type="evidence" value="ECO:0007669"/>
    <property type="project" value="TreeGrafter"/>
</dbReference>
<keyword evidence="3" id="KW-1185">Reference proteome</keyword>
<dbReference type="GeneID" id="102197841"/>
<accession>A0A9Y3S997</accession>
<feature type="region of interest" description="Disordered" evidence="1">
    <location>
        <begin position="110"/>
        <end position="201"/>
    </location>
</feature>
<dbReference type="InterPro" id="IPR039353">
    <property type="entry name" value="TF_Adf1"/>
</dbReference>
<evidence type="ECO:0000256" key="1">
    <source>
        <dbReference type="SAM" id="MobiDB-lite"/>
    </source>
</evidence>
<dbReference type="Pfam" id="PF10545">
    <property type="entry name" value="MADF_DNA_bdg"/>
    <property type="match status" value="1"/>
</dbReference>
<protein>
    <submittedName>
        <fullName evidence="4">Transcription factor Adf-1-like</fullName>
    </submittedName>
</protein>
<dbReference type="InterPro" id="IPR006578">
    <property type="entry name" value="MADF-dom"/>
</dbReference>
<dbReference type="SMART" id="SM00595">
    <property type="entry name" value="MADF"/>
    <property type="match status" value="1"/>
</dbReference>
<evidence type="ECO:0000313" key="4">
    <source>
        <dbReference type="RefSeq" id="XP_005752947.1"/>
    </source>
</evidence>
<dbReference type="PANTHER" id="PTHR12243">
    <property type="entry name" value="MADF DOMAIN TRANSCRIPTION FACTOR"/>
    <property type="match status" value="1"/>
</dbReference>